<keyword evidence="5 7" id="KW-1133">Transmembrane helix</keyword>
<feature type="transmembrane region" description="Helical" evidence="7">
    <location>
        <begin position="109"/>
        <end position="135"/>
    </location>
</feature>
<proteinExistence type="inferred from homology"/>
<sequence length="207" mass="22488">MNFDLWFAFLMACIVLAVSPGAGAVNMMSITMKYGFRRSLISNLGLQVGNMFNIAIVGVGLGAVLAQSEVAFIAIKWVGAFYLIYLGIKKFIETVDNTDYKGHQQKVSGLKMFCQSVIVNVTNPKSIVFLVALLPQFIVSSSPHVEQILVLGSTLLTVDMLVMCGYALLASRLTGLVKNRRHMIVQNRIFGSVFIGTGSLLAMAGRS</sequence>
<evidence type="ECO:0000256" key="7">
    <source>
        <dbReference type="SAM" id="Phobius"/>
    </source>
</evidence>
<evidence type="ECO:0000313" key="8">
    <source>
        <dbReference type="EMBL" id="PME56911.1"/>
    </source>
</evidence>
<evidence type="ECO:0000256" key="3">
    <source>
        <dbReference type="ARBA" id="ARBA00022475"/>
    </source>
</evidence>
<dbReference type="AlphaFoldDB" id="A0A2N7BJS7"/>
<dbReference type="EMBL" id="MCSI01000164">
    <property type="protein sequence ID" value="PME56911.1"/>
    <property type="molecule type" value="Genomic_DNA"/>
</dbReference>
<comment type="similarity">
    <text evidence="2">Belongs to the Rht family.</text>
</comment>
<dbReference type="NCBIfam" id="NF007812">
    <property type="entry name" value="PRK10520.1"/>
    <property type="match status" value="1"/>
</dbReference>
<name>A0A2N7BJS7_9VIBR</name>
<gene>
    <name evidence="8" type="primary">rhtB</name>
    <name evidence="8" type="ORF">BCV30_18210</name>
</gene>
<dbReference type="Proteomes" id="UP000235778">
    <property type="component" value="Unassembled WGS sequence"/>
</dbReference>
<evidence type="ECO:0000256" key="2">
    <source>
        <dbReference type="ARBA" id="ARBA00007928"/>
    </source>
</evidence>
<feature type="transmembrane region" description="Helical" evidence="7">
    <location>
        <begin position="6"/>
        <end position="28"/>
    </location>
</feature>
<feature type="transmembrane region" description="Helical" evidence="7">
    <location>
        <begin position="147"/>
        <end position="169"/>
    </location>
</feature>
<keyword evidence="4 7" id="KW-0812">Transmembrane</keyword>
<accession>A0A2N7BJS7</accession>
<evidence type="ECO:0000256" key="6">
    <source>
        <dbReference type="ARBA" id="ARBA00023136"/>
    </source>
</evidence>
<comment type="subcellular location">
    <subcellularLocation>
        <location evidence="1">Cell membrane</location>
        <topology evidence="1">Multi-pass membrane protein</topology>
    </subcellularLocation>
</comment>
<evidence type="ECO:0000256" key="1">
    <source>
        <dbReference type="ARBA" id="ARBA00004651"/>
    </source>
</evidence>
<feature type="transmembrane region" description="Helical" evidence="7">
    <location>
        <begin position="70"/>
        <end position="88"/>
    </location>
</feature>
<dbReference type="GO" id="GO:0005886">
    <property type="term" value="C:plasma membrane"/>
    <property type="evidence" value="ECO:0007669"/>
    <property type="project" value="UniProtKB-SubCell"/>
</dbReference>
<dbReference type="PANTHER" id="PTHR30086:SF14">
    <property type="entry name" value="HOMOSERINE_HOMOSERINE LACTONE EFFLUX PROTEIN"/>
    <property type="match status" value="1"/>
</dbReference>
<dbReference type="RefSeq" id="WP_102267793.1">
    <property type="nucleotide sequence ID" value="NZ_MCSH01000131.1"/>
</dbReference>
<feature type="transmembrane region" description="Helical" evidence="7">
    <location>
        <begin position="40"/>
        <end position="64"/>
    </location>
</feature>
<dbReference type="PANTHER" id="PTHR30086">
    <property type="entry name" value="ARGININE EXPORTER PROTEIN ARGO"/>
    <property type="match status" value="1"/>
</dbReference>
<organism evidence="8 9">
    <name type="scientific">Vibrio lentus</name>
    <dbReference type="NCBI Taxonomy" id="136468"/>
    <lineage>
        <taxon>Bacteria</taxon>
        <taxon>Pseudomonadati</taxon>
        <taxon>Pseudomonadota</taxon>
        <taxon>Gammaproteobacteria</taxon>
        <taxon>Vibrionales</taxon>
        <taxon>Vibrionaceae</taxon>
        <taxon>Vibrio</taxon>
    </lineage>
</organism>
<dbReference type="Pfam" id="PF01810">
    <property type="entry name" value="LysE"/>
    <property type="match status" value="1"/>
</dbReference>
<feature type="transmembrane region" description="Helical" evidence="7">
    <location>
        <begin position="189"/>
        <end position="205"/>
    </location>
</feature>
<dbReference type="GO" id="GO:0042970">
    <property type="term" value="F:homoserine transmembrane transporter activity"/>
    <property type="evidence" value="ECO:0007669"/>
    <property type="project" value="TreeGrafter"/>
</dbReference>
<keyword evidence="6 7" id="KW-0472">Membrane</keyword>
<protein>
    <submittedName>
        <fullName evidence="8">Homoserine/homoserine lactone efflux protein</fullName>
    </submittedName>
</protein>
<dbReference type="PIRSF" id="PIRSF006324">
    <property type="entry name" value="LeuE"/>
    <property type="match status" value="1"/>
</dbReference>
<comment type="caution">
    <text evidence="8">The sequence shown here is derived from an EMBL/GenBank/DDBJ whole genome shotgun (WGS) entry which is preliminary data.</text>
</comment>
<evidence type="ECO:0000313" key="9">
    <source>
        <dbReference type="Proteomes" id="UP000235778"/>
    </source>
</evidence>
<evidence type="ECO:0000256" key="4">
    <source>
        <dbReference type="ARBA" id="ARBA00022692"/>
    </source>
</evidence>
<reference evidence="9" key="1">
    <citation type="submission" date="2016-07" db="EMBL/GenBank/DDBJ databases">
        <title>Nontailed viruses are major unrecognized killers of bacteria in the ocean.</title>
        <authorList>
            <person name="Kauffman K."/>
            <person name="Hussain F."/>
            <person name="Yang J."/>
            <person name="Arevalo P."/>
            <person name="Brown J."/>
            <person name="Cutler M."/>
            <person name="Kelly L."/>
            <person name="Polz M.F."/>
        </authorList>
    </citation>
    <scope>NUCLEOTIDE SEQUENCE [LARGE SCALE GENOMIC DNA]</scope>
    <source>
        <strain evidence="9">10N.286.55.C1</strain>
    </source>
</reference>
<dbReference type="InterPro" id="IPR001123">
    <property type="entry name" value="LeuE-type"/>
</dbReference>
<evidence type="ECO:0000256" key="5">
    <source>
        <dbReference type="ARBA" id="ARBA00022989"/>
    </source>
</evidence>
<keyword evidence="3" id="KW-1003">Cell membrane</keyword>